<comment type="caution">
    <text evidence="3">The sequence shown here is derived from an EMBL/GenBank/DDBJ whole genome shotgun (WGS) entry which is preliminary data.</text>
</comment>
<feature type="domain" description="Xylanolytic transcriptional activator regulatory" evidence="2">
    <location>
        <begin position="2"/>
        <end position="115"/>
    </location>
</feature>
<dbReference type="InterPro" id="IPR050987">
    <property type="entry name" value="AtrR-like"/>
</dbReference>
<sequence length="189" mass="21390">MLGYSRQSTYNKYDAKTAENIKRVFWTLYTFDKNLSLLEGRISYLQDCEIELAYPGCSPNPAFRAWDESFIAGIKLAQLQGQIFHRLYLAGSRQISASQRAQDVDELANALRAWYSDLGKLSRRSWDIMYYSTLTLVLRASSLSGTAMELNAQCFQAARLALGSHLTCFGKYESSESPGLLSESDYANW</sequence>
<dbReference type="PANTHER" id="PTHR46910">
    <property type="entry name" value="TRANSCRIPTION FACTOR PDR1"/>
    <property type="match status" value="1"/>
</dbReference>
<evidence type="ECO:0000313" key="4">
    <source>
        <dbReference type="Proteomes" id="UP000777438"/>
    </source>
</evidence>
<dbReference type="Proteomes" id="UP000777438">
    <property type="component" value="Unassembled WGS sequence"/>
</dbReference>
<dbReference type="InterPro" id="IPR007219">
    <property type="entry name" value="XnlR_reg_dom"/>
</dbReference>
<reference evidence="3 4" key="1">
    <citation type="journal article" date="2021" name="Nat. Commun.">
        <title>Genetic determinants of endophytism in the Arabidopsis root mycobiome.</title>
        <authorList>
            <person name="Mesny F."/>
            <person name="Miyauchi S."/>
            <person name="Thiergart T."/>
            <person name="Pickel B."/>
            <person name="Atanasova L."/>
            <person name="Karlsson M."/>
            <person name="Huettel B."/>
            <person name="Barry K.W."/>
            <person name="Haridas S."/>
            <person name="Chen C."/>
            <person name="Bauer D."/>
            <person name="Andreopoulos W."/>
            <person name="Pangilinan J."/>
            <person name="LaButti K."/>
            <person name="Riley R."/>
            <person name="Lipzen A."/>
            <person name="Clum A."/>
            <person name="Drula E."/>
            <person name="Henrissat B."/>
            <person name="Kohler A."/>
            <person name="Grigoriev I.V."/>
            <person name="Martin F.M."/>
            <person name="Hacquard S."/>
        </authorList>
    </citation>
    <scope>NUCLEOTIDE SEQUENCE [LARGE SCALE GENOMIC DNA]</scope>
    <source>
        <strain evidence="3 4">MPI-CAGE-CH-0241</strain>
    </source>
</reference>
<dbReference type="Pfam" id="PF04082">
    <property type="entry name" value="Fungal_trans"/>
    <property type="match status" value="1"/>
</dbReference>
<gene>
    <name evidence="3" type="ORF">B0T10DRAFT_415193</name>
</gene>
<dbReference type="GO" id="GO:0008270">
    <property type="term" value="F:zinc ion binding"/>
    <property type="evidence" value="ECO:0007669"/>
    <property type="project" value="InterPro"/>
</dbReference>
<protein>
    <recommendedName>
        <fullName evidence="2">Xylanolytic transcriptional activator regulatory domain-containing protein</fullName>
    </recommendedName>
</protein>
<name>A0A9P9AIM6_9HYPO</name>
<evidence type="ECO:0000259" key="2">
    <source>
        <dbReference type="Pfam" id="PF04082"/>
    </source>
</evidence>
<dbReference type="OrthoDB" id="103819at2759"/>
<organism evidence="3 4">
    <name type="scientific">Thelonectria olida</name>
    <dbReference type="NCBI Taxonomy" id="1576542"/>
    <lineage>
        <taxon>Eukaryota</taxon>
        <taxon>Fungi</taxon>
        <taxon>Dikarya</taxon>
        <taxon>Ascomycota</taxon>
        <taxon>Pezizomycotina</taxon>
        <taxon>Sordariomycetes</taxon>
        <taxon>Hypocreomycetidae</taxon>
        <taxon>Hypocreales</taxon>
        <taxon>Nectriaceae</taxon>
        <taxon>Thelonectria</taxon>
    </lineage>
</organism>
<dbReference type="GO" id="GO:0003700">
    <property type="term" value="F:DNA-binding transcription factor activity"/>
    <property type="evidence" value="ECO:0007669"/>
    <property type="project" value="InterPro"/>
</dbReference>
<dbReference type="GO" id="GO:0003677">
    <property type="term" value="F:DNA binding"/>
    <property type="evidence" value="ECO:0007669"/>
    <property type="project" value="InterPro"/>
</dbReference>
<keyword evidence="4" id="KW-1185">Reference proteome</keyword>
<evidence type="ECO:0000313" key="3">
    <source>
        <dbReference type="EMBL" id="KAH6874588.1"/>
    </source>
</evidence>
<dbReference type="AlphaFoldDB" id="A0A9P9AIM6"/>
<proteinExistence type="predicted"/>
<dbReference type="GO" id="GO:0006351">
    <property type="term" value="P:DNA-templated transcription"/>
    <property type="evidence" value="ECO:0007669"/>
    <property type="project" value="InterPro"/>
</dbReference>
<dbReference type="EMBL" id="JAGPYM010000038">
    <property type="protein sequence ID" value="KAH6874588.1"/>
    <property type="molecule type" value="Genomic_DNA"/>
</dbReference>
<keyword evidence="1" id="KW-0539">Nucleus</keyword>
<evidence type="ECO:0000256" key="1">
    <source>
        <dbReference type="ARBA" id="ARBA00023242"/>
    </source>
</evidence>
<dbReference type="CDD" id="cd12148">
    <property type="entry name" value="fungal_TF_MHR"/>
    <property type="match status" value="1"/>
</dbReference>
<dbReference type="PANTHER" id="PTHR46910:SF25">
    <property type="entry name" value="ABC-TRANSPORTER-REGULATING TRANSCRIPTION FACTOR"/>
    <property type="match status" value="1"/>
</dbReference>
<accession>A0A9P9AIM6</accession>